<feature type="domain" description="HTH myb-type" evidence="9">
    <location>
        <begin position="9"/>
        <end position="66"/>
    </location>
</feature>
<gene>
    <name evidence="10" type="primary">RAX3</name>
    <name evidence="10" type="ORF">KSP39_PZI013598</name>
</gene>
<sequence length="215" mass="24288">MGRTPCCDKATVKRGPWSPEEDDALRSHIQKHGSVTNWISLPSKAGLKRCGKSCRLRWMNYLRPNIKLGCFTKEEDDIICTLFRDIGSRWSVIASKLPGRTDNDVKNYWNSKLKKRMMETQTSSSDISNPKSPEQPLLASQALHAFSSIDSLPVKKADQPLDDDQVSGFNLLNIKSSLDRSALRQNLDYSEVDFGAIADLLCSSSFEEKLDRMWT</sequence>
<reference evidence="10 11" key="1">
    <citation type="journal article" date="2022" name="Nat. Plants">
        <title>Genomes of leafy and leafless Platanthera orchids illuminate the evolution of mycoheterotrophy.</title>
        <authorList>
            <person name="Li M.H."/>
            <person name="Liu K.W."/>
            <person name="Li Z."/>
            <person name="Lu H.C."/>
            <person name="Ye Q.L."/>
            <person name="Zhang D."/>
            <person name="Wang J.Y."/>
            <person name="Li Y.F."/>
            <person name="Zhong Z.M."/>
            <person name="Liu X."/>
            <person name="Yu X."/>
            <person name="Liu D.K."/>
            <person name="Tu X.D."/>
            <person name="Liu B."/>
            <person name="Hao Y."/>
            <person name="Liao X.Y."/>
            <person name="Jiang Y.T."/>
            <person name="Sun W.H."/>
            <person name="Chen J."/>
            <person name="Chen Y.Q."/>
            <person name="Ai Y."/>
            <person name="Zhai J.W."/>
            <person name="Wu S.S."/>
            <person name="Zhou Z."/>
            <person name="Hsiao Y.Y."/>
            <person name="Wu W.L."/>
            <person name="Chen Y.Y."/>
            <person name="Lin Y.F."/>
            <person name="Hsu J.L."/>
            <person name="Li C.Y."/>
            <person name="Wang Z.W."/>
            <person name="Zhao X."/>
            <person name="Zhong W.Y."/>
            <person name="Ma X.K."/>
            <person name="Ma L."/>
            <person name="Huang J."/>
            <person name="Chen G.Z."/>
            <person name="Huang M.Z."/>
            <person name="Huang L."/>
            <person name="Peng D.H."/>
            <person name="Luo Y.B."/>
            <person name="Zou S.Q."/>
            <person name="Chen S.P."/>
            <person name="Lan S."/>
            <person name="Tsai W.C."/>
            <person name="Van de Peer Y."/>
            <person name="Liu Z.J."/>
        </authorList>
    </citation>
    <scope>NUCLEOTIDE SEQUENCE [LARGE SCALE GENOMIC DNA]</scope>
    <source>
        <strain evidence="10">Lor287</strain>
    </source>
</reference>
<keyword evidence="5" id="KW-0804">Transcription</keyword>
<dbReference type="Pfam" id="PF00249">
    <property type="entry name" value="Myb_DNA-binding"/>
    <property type="match status" value="2"/>
</dbReference>
<organism evidence="10 11">
    <name type="scientific">Platanthera zijinensis</name>
    <dbReference type="NCBI Taxonomy" id="2320716"/>
    <lineage>
        <taxon>Eukaryota</taxon>
        <taxon>Viridiplantae</taxon>
        <taxon>Streptophyta</taxon>
        <taxon>Embryophyta</taxon>
        <taxon>Tracheophyta</taxon>
        <taxon>Spermatophyta</taxon>
        <taxon>Magnoliopsida</taxon>
        <taxon>Liliopsida</taxon>
        <taxon>Asparagales</taxon>
        <taxon>Orchidaceae</taxon>
        <taxon>Orchidoideae</taxon>
        <taxon>Orchideae</taxon>
        <taxon>Orchidinae</taxon>
        <taxon>Platanthera</taxon>
    </lineage>
</organism>
<keyword evidence="3" id="KW-0805">Transcription regulation</keyword>
<evidence type="ECO:0000313" key="10">
    <source>
        <dbReference type="EMBL" id="KAK8935798.1"/>
    </source>
</evidence>
<dbReference type="AlphaFoldDB" id="A0AAP0BD09"/>
<evidence type="ECO:0000256" key="2">
    <source>
        <dbReference type="ARBA" id="ARBA00022737"/>
    </source>
</evidence>
<name>A0AAP0BD09_9ASPA</name>
<dbReference type="CDD" id="cd00167">
    <property type="entry name" value="SANT"/>
    <property type="match status" value="2"/>
</dbReference>
<dbReference type="PANTHER" id="PTHR48000:SF46">
    <property type="entry name" value="TRANSCRIPTION FACTOR MYB36"/>
    <property type="match status" value="1"/>
</dbReference>
<evidence type="ECO:0000256" key="3">
    <source>
        <dbReference type="ARBA" id="ARBA00023015"/>
    </source>
</evidence>
<feature type="region of interest" description="Disordered" evidence="7">
    <location>
        <begin position="1"/>
        <end position="21"/>
    </location>
</feature>
<dbReference type="SUPFAM" id="SSF46689">
    <property type="entry name" value="Homeodomain-like"/>
    <property type="match status" value="1"/>
</dbReference>
<evidence type="ECO:0000256" key="1">
    <source>
        <dbReference type="ARBA" id="ARBA00004123"/>
    </source>
</evidence>
<feature type="domain" description="Myb-like" evidence="8">
    <location>
        <begin position="63"/>
        <end position="113"/>
    </location>
</feature>
<accession>A0AAP0BD09</accession>
<protein>
    <submittedName>
        <fullName evidence="10">Transcription factor RAX3</fullName>
    </submittedName>
</protein>
<evidence type="ECO:0000313" key="11">
    <source>
        <dbReference type="Proteomes" id="UP001418222"/>
    </source>
</evidence>
<dbReference type="GO" id="GO:0005634">
    <property type="term" value="C:nucleus"/>
    <property type="evidence" value="ECO:0007669"/>
    <property type="project" value="UniProtKB-SubCell"/>
</dbReference>
<dbReference type="Proteomes" id="UP001418222">
    <property type="component" value="Unassembled WGS sequence"/>
</dbReference>
<dbReference type="Gene3D" id="1.10.10.60">
    <property type="entry name" value="Homeodomain-like"/>
    <property type="match status" value="2"/>
</dbReference>
<evidence type="ECO:0000256" key="5">
    <source>
        <dbReference type="ARBA" id="ARBA00023163"/>
    </source>
</evidence>
<dbReference type="InterPro" id="IPR017930">
    <property type="entry name" value="Myb_dom"/>
</dbReference>
<dbReference type="EMBL" id="JBBWWQ010000011">
    <property type="protein sequence ID" value="KAK8935798.1"/>
    <property type="molecule type" value="Genomic_DNA"/>
</dbReference>
<dbReference type="SMART" id="SM00717">
    <property type="entry name" value="SANT"/>
    <property type="match status" value="2"/>
</dbReference>
<evidence type="ECO:0000256" key="7">
    <source>
        <dbReference type="SAM" id="MobiDB-lite"/>
    </source>
</evidence>
<keyword evidence="2" id="KW-0677">Repeat</keyword>
<comment type="subcellular location">
    <subcellularLocation>
        <location evidence="1">Nucleus</location>
    </subcellularLocation>
</comment>
<dbReference type="PROSITE" id="PS51294">
    <property type="entry name" value="HTH_MYB"/>
    <property type="match status" value="2"/>
</dbReference>
<dbReference type="InterPro" id="IPR009057">
    <property type="entry name" value="Homeodomain-like_sf"/>
</dbReference>
<evidence type="ECO:0000259" key="8">
    <source>
        <dbReference type="PROSITE" id="PS50090"/>
    </source>
</evidence>
<keyword evidence="4" id="KW-0238">DNA-binding</keyword>
<dbReference type="InterPro" id="IPR001005">
    <property type="entry name" value="SANT/Myb"/>
</dbReference>
<dbReference type="GO" id="GO:0003677">
    <property type="term" value="F:DNA binding"/>
    <property type="evidence" value="ECO:0007669"/>
    <property type="project" value="UniProtKB-KW"/>
</dbReference>
<evidence type="ECO:0000259" key="9">
    <source>
        <dbReference type="PROSITE" id="PS51294"/>
    </source>
</evidence>
<evidence type="ECO:0000256" key="6">
    <source>
        <dbReference type="ARBA" id="ARBA00023242"/>
    </source>
</evidence>
<dbReference type="FunFam" id="1.10.10.60:FF:000015">
    <property type="entry name" value="Transcription factor RAX3"/>
    <property type="match status" value="1"/>
</dbReference>
<dbReference type="PROSITE" id="PS50090">
    <property type="entry name" value="MYB_LIKE"/>
    <property type="match status" value="2"/>
</dbReference>
<keyword evidence="6" id="KW-0539">Nucleus</keyword>
<feature type="domain" description="HTH myb-type" evidence="9">
    <location>
        <begin position="69"/>
        <end position="117"/>
    </location>
</feature>
<keyword evidence="11" id="KW-1185">Reference proteome</keyword>
<dbReference type="PANTHER" id="PTHR48000">
    <property type="entry name" value="OS09G0431300 PROTEIN"/>
    <property type="match status" value="1"/>
</dbReference>
<proteinExistence type="predicted"/>
<comment type="caution">
    <text evidence="10">The sequence shown here is derived from an EMBL/GenBank/DDBJ whole genome shotgun (WGS) entry which is preliminary data.</text>
</comment>
<evidence type="ECO:0000256" key="4">
    <source>
        <dbReference type="ARBA" id="ARBA00023125"/>
    </source>
</evidence>
<feature type="domain" description="Myb-like" evidence="8">
    <location>
        <begin position="9"/>
        <end position="62"/>
    </location>
</feature>